<dbReference type="Proteomes" id="UP000287651">
    <property type="component" value="Unassembled WGS sequence"/>
</dbReference>
<dbReference type="AlphaFoldDB" id="A0A427A681"/>
<evidence type="ECO:0000313" key="2">
    <source>
        <dbReference type="EMBL" id="RRT71693.1"/>
    </source>
</evidence>
<accession>A0A427A681</accession>
<organism evidence="2 3">
    <name type="scientific">Ensete ventricosum</name>
    <name type="common">Abyssinian banana</name>
    <name type="synonym">Musa ensete</name>
    <dbReference type="NCBI Taxonomy" id="4639"/>
    <lineage>
        <taxon>Eukaryota</taxon>
        <taxon>Viridiplantae</taxon>
        <taxon>Streptophyta</taxon>
        <taxon>Embryophyta</taxon>
        <taxon>Tracheophyta</taxon>
        <taxon>Spermatophyta</taxon>
        <taxon>Magnoliopsida</taxon>
        <taxon>Liliopsida</taxon>
        <taxon>Zingiberales</taxon>
        <taxon>Musaceae</taxon>
        <taxon>Ensete</taxon>
    </lineage>
</organism>
<proteinExistence type="predicted"/>
<comment type="caution">
    <text evidence="2">The sequence shown here is derived from an EMBL/GenBank/DDBJ whole genome shotgun (WGS) entry which is preliminary data.</text>
</comment>
<feature type="region of interest" description="Disordered" evidence="1">
    <location>
        <begin position="33"/>
        <end position="52"/>
    </location>
</feature>
<reference evidence="2 3" key="1">
    <citation type="journal article" date="2014" name="Agronomy (Basel)">
        <title>A Draft Genome Sequence for Ensete ventricosum, the Drought-Tolerant Tree Against Hunger.</title>
        <authorList>
            <person name="Harrison J."/>
            <person name="Moore K.A."/>
            <person name="Paszkiewicz K."/>
            <person name="Jones T."/>
            <person name="Grant M."/>
            <person name="Ambacheew D."/>
            <person name="Muzemil S."/>
            <person name="Studholme D.J."/>
        </authorList>
    </citation>
    <scope>NUCLEOTIDE SEQUENCE [LARGE SCALE GENOMIC DNA]</scope>
</reference>
<evidence type="ECO:0000256" key="1">
    <source>
        <dbReference type="SAM" id="MobiDB-lite"/>
    </source>
</evidence>
<evidence type="ECO:0000313" key="3">
    <source>
        <dbReference type="Proteomes" id="UP000287651"/>
    </source>
</evidence>
<name>A0A427A681_ENSVE</name>
<gene>
    <name evidence="2" type="ORF">B296_00015692</name>
</gene>
<protein>
    <submittedName>
        <fullName evidence="2">Uncharacterized protein</fullName>
    </submittedName>
</protein>
<sequence length="155" mass="16227">MLPLRFPNSGIRAKNHSTPSCCIFAAKAVRRRGGQPPCRAGHPRPGPLQGGGGLRLEQARKGGQRRLQGAAPAGRSVARIHSRLWSASRGGSCPWAQPLAARRPQGAIANRAATPAVGVVAPWQGDCKRARAAIACVGATTQKGKEGLGHPLEKR</sequence>
<dbReference type="EMBL" id="AMZH03003633">
    <property type="protein sequence ID" value="RRT71693.1"/>
    <property type="molecule type" value="Genomic_DNA"/>
</dbReference>